<dbReference type="EMBL" id="BMIB01000003">
    <property type="protein sequence ID" value="GGH69209.1"/>
    <property type="molecule type" value="Genomic_DNA"/>
</dbReference>
<sequence>MRIKIAILDLYNGQPNEGMRCLQHIARQWAAQHPEHDITHHVFEVRHQVQLPDLSYDIFISSGGPGSPLASTGSRWEKAWINWLQKTEEWNTKPGNRPKPVFFICHSFQLACKHYQVGEVCKRHSAAFGTFPVHLTEAGREEILFNGLHDPFYAVDSRNYQIIQPSEQRLHAIGGQLLAIEKERPHVPYERAVMAIRFNPYFIGTQFHPEADAEGTSKHLQREDKKATIIETYGEEKWRSMIEALSDPEKIKHTQEHILPAFLNNALLLF</sequence>
<accession>A0A917MWJ7</accession>
<comment type="caution">
    <text evidence="2">The sequence shown here is derived from an EMBL/GenBank/DDBJ whole genome shotgun (WGS) entry which is preliminary data.</text>
</comment>
<evidence type="ECO:0000313" key="2">
    <source>
        <dbReference type="EMBL" id="GGH69209.1"/>
    </source>
</evidence>
<evidence type="ECO:0000259" key="1">
    <source>
        <dbReference type="Pfam" id="PF00117"/>
    </source>
</evidence>
<dbReference type="Gene3D" id="3.40.50.880">
    <property type="match status" value="1"/>
</dbReference>
<dbReference type="InterPro" id="IPR017926">
    <property type="entry name" value="GATASE"/>
</dbReference>
<reference evidence="2" key="2">
    <citation type="submission" date="2020-09" db="EMBL/GenBank/DDBJ databases">
        <authorList>
            <person name="Sun Q."/>
            <person name="Zhou Y."/>
        </authorList>
    </citation>
    <scope>NUCLEOTIDE SEQUENCE</scope>
    <source>
        <strain evidence="2">CGMCC 1.15290</strain>
    </source>
</reference>
<organism evidence="2 3">
    <name type="scientific">Filimonas zeae</name>
    <dbReference type="NCBI Taxonomy" id="1737353"/>
    <lineage>
        <taxon>Bacteria</taxon>
        <taxon>Pseudomonadati</taxon>
        <taxon>Bacteroidota</taxon>
        <taxon>Chitinophagia</taxon>
        <taxon>Chitinophagales</taxon>
        <taxon>Chitinophagaceae</taxon>
        <taxon>Filimonas</taxon>
    </lineage>
</organism>
<proteinExistence type="predicted"/>
<name>A0A917MWJ7_9BACT</name>
<protein>
    <recommendedName>
        <fullName evidence="1">Glutamine amidotransferase domain-containing protein</fullName>
    </recommendedName>
</protein>
<dbReference type="PROSITE" id="PS51273">
    <property type="entry name" value="GATASE_TYPE_1"/>
    <property type="match status" value="1"/>
</dbReference>
<evidence type="ECO:0000313" key="3">
    <source>
        <dbReference type="Proteomes" id="UP000627292"/>
    </source>
</evidence>
<dbReference type="Proteomes" id="UP000627292">
    <property type="component" value="Unassembled WGS sequence"/>
</dbReference>
<reference evidence="2" key="1">
    <citation type="journal article" date="2014" name="Int. J. Syst. Evol. Microbiol.">
        <title>Complete genome sequence of Corynebacterium casei LMG S-19264T (=DSM 44701T), isolated from a smear-ripened cheese.</title>
        <authorList>
            <consortium name="US DOE Joint Genome Institute (JGI-PGF)"/>
            <person name="Walter F."/>
            <person name="Albersmeier A."/>
            <person name="Kalinowski J."/>
            <person name="Ruckert C."/>
        </authorList>
    </citation>
    <scope>NUCLEOTIDE SEQUENCE</scope>
    <source>
        <strain evidence="2">CGMCC 1.15290</strain>
    </source>
</reference>
<feature type="domain" description="Glutamine amidotransferase" evidence="1">
    <location>
        <begin position="42"/>
        <end position="219"/>
    </location>
</feature>
<dbReference type="RefSeq" id="WP_188952924.1">
    <property type="nucleotide sequence ID" value="NZ_BMIB01000003.1"/>
</dbReference>
<keyword evidence="3" id="KW-1185">Reference proteome</keyword>
<gene>
    <name evidence="2" type="ORF">GCM10011379_26290</name>
</gene>
<dbReference type="AlphaFoldDB" id="A0A917MWJ7"/>
<dbReference type="Pfam" id="PF00117">
    <property type="entry name" value="GATase"/>
    <property type="match status" value="1"/>
</dbReference>
<dbReference type="SUPFAM" id="SSF52317">
    <property type="entry name" value="Class I glutamine amidotransferase-like"/>
    <property type="match status" value="1"/>
</dbReference>
<dbReference type="InterPro" id="IPR029062">
    <property type="entry name" value="Class_I_gatase-like"/>
</dbReference>